<feature type="domain" description="PWWP" evidence="9">
    <location>
        <begin position="14"/>
        <end position="66"/>
    </location>
</feature>
<dbReference type="Proteomes" id="UP001501920">
    <property type="component" value="Chromosome 14"/>
</dbReference>
<dbReference type="GO" id="GO:0050661">
    <property type="term" value="F:NADP binding"/>
    <property type="evidence" value="ECO:0007669"/>
    <property type="project" value="InterPro"/>
</dbReference>
<evidence type="ECO:0000313" key="11">
    <source>
        <dbReference type="Proteomes" id="UP001501920"/>
    </source>
</evidence>
<dbReference type="Gene3D" id="3.40.50.720">
    <property type="entry name" value="NAD(P)-binding Rossmann-like Domain"/>
    <property type="match status" value="1"/>
</dbReference>
<dbReference type="GO" id="GO:0140673">
    <property type="term" value="P:transcription elongation-coupled chromatin remodeling"/>
    <property type="evidence" value="ECO:0007669"/>
    <property type="project" value="TreeGrafter"/>
</dbReference>
<reference evidence="10" key="3">
    <citation type="submission" date="2025-09" db="UniProtKB">
        <authorList>
            <consortium name="Ensembl"/>
        </authorList>
    </citation>
    <scope>IDENTIFICATION</scope>
</reference>
<reference evidence="10" key="2">
    <citation type="submission" date="2025-08" db="UniProtKB">
        <authorList>
            <consortium name="Ensembl"/>
        </authorList>
    </citation>
    <scope>IDENTIFICATION</scope>
</reference>
<evidence type="ECO:0000256" key="1">
    <source>
        <dbReference type="ARBA" id="ARBA00004286"/>
    </source>
</evidence>
<dbReference type="GO" id="GO:0051287">
    <property type="term" value="F:NAD binding"/>
    <property type="evidence" value="ECO:0007669"/>
    <property type="project" value="InterPro"/>
</dbReference>
<accession>A0AAR2LDC4</accession>
<sequence>FKLMFLFLMLCFRGKLGRYPPWPGKVVSPPKDLKKPRGKKCFFVKFFGTEDHAWIKVEQLKPYHPHKEEMIKINKGKRFQQAVDAVEEYLKKAKGKEQVSLFDIGCHRLSERLVPEPAEVFQSLMIDAFVLQPASSMEPISKRLKIIEEDTGSTSIQAADSTAVNGSITPTDKRYRLKSLSCWWSVCCNRIGFLGLGLMGSGIVSNLLKMGHVVTVWNRTAEKCDLFIQEGARLGRTPAEVVSMCDITFSCVSDPKAARDLVLGPSGVLQGIRPGKCYVEMSTVDPETITELSQVITSRGGRFLEAPVSGSQQLSNDGMLVIVAAGDRSVYEDCSSCFQAMGKTSFFLGEAGNAARMMLILNMVQGSFMATIAEGLTLAQATGQSQQTFLDILCQGQMASTFVDQKCQNILQGNFKPDYYLKHIQKDLRLAISMGDSANHPTPMAAAANEVYKRAKALDQSDNDMSAVYRAYIH</sequence>
<comment type="similarity">
    <text evidence="2">Belongs to the HIBADH-related family. NP60 subfamily.</text>
</comment>
<dbReference type="AlphaFoldDB" id="A0AAR2LDC4"/>
<dbReference type="InterPro" id="IPR051265">
    <property type="entry name" value="HIBADH-related_NP60_sf"/>
</dbReference>
<keyword evidence="11" id="KW-1185">Reference proteome</keyword>
<protein>
    <recommendedName>
        <fullName evidence="6">Cytokine-like nuclear factor N-PAC</fullName>
    </recommendedName>
    <alternativeName>
        <fullName evidence="4">Glyoxylate reductase 1 homolog</fullName>
    </alternativeName>
    <alternativeName>
        <fullName evidence="5">Nuclear protein NP60</fullName>
    </alternativeName>
    <alternativeName>
        <fullName evidence="7">Putative oxidoreductase GLYR1</fullName>
    </alternativeName>
</protein>
<dbReference type="SUPFAM" id="SSF48179">
    <property type="entry name" value="6-phosphogluconate dehydrogenase C-terminal domain-like"/>
    <property type="match status" value="1"/>
</dbReference>
<dbReference type="PANTHER" id="PTHR43580:SF2">
    <property type="entry name" value="CYTOKINE-LIKE NUCLEAR FACTOR N-PAC"/>
    <property type="match status" value="1"/>
</dbReference>
<dbReference type="InterPro" id="IPR013328">
    <property type="entry name" value="6PGD_dom2"/>
</dbReference>
<keyword evidence="8" id="KW-0732">Signal</keyword>
<evidence type="ECO:0000256" key="7">
    <source>
        <dbReference type="ARBA" id="ARBA00034145"/>
    </source>
</evidence>
<keyword evidence="3" id="KW-0158">Chromosome</keyword>
<dbReference type="Pfam" id="PF00855">
    <property type="entry name" value="PWWP"/>
    <property type="match status" value="1"/>
</dbReference>
<proteinExistence type="inferred from homology"/>
<dbReference type="Pfam" id="PF14833">
    <property type="entry name" value="NAD_binding_11"/>
    <property type="match status" value="1"/>
</dbReference>
<feature type="signal peptide" evidence="8">
    <location>
        <begin position="1"/>
        <end position="17"/>
    </location>
</feature>
<evidence type="ECO:0000259" key="9">
    <source>
        <dbReference type="PROSITE" id="PS50812"/>
    </source>
</evidence>
<dbReference type="Gene3D" id="2.30.30.140">
    <property type="match status" value="1"/>
</dbReference>
<evidence type="ECO:0000256" key="2">
    <source>
        <dbReference type="ARBA" id="ARBA00007598"/>
    </source>
</evidence>
<dbReference type="InterPro" id="IPR036291">
    <property type="entry name" value="NAD(P)-bd_dom_sf"/>
</dbReference>
<dbReference type="GO" id="GO:0000785">
    <property type="term" value="C:chromatin"/>
    <property type="evidence" value="ECO:0007669"/>
    <property type="project" value="TreeGrafter"/>
</dbReference>
<dbReference type="GeneTree" id="ENSGT00940000156435"/>
<dbReference type="InterPro" id="IPR006115">
    <property type="entry name" value="6PGDH_NADP-bd"/>
</dbReference>
<dbReference type="Ensembl" id="ENSPNAT00000047070.1">
    <property type="protein sequence ID" value="ENSPNAP00000072709.1"/>
    <property type="gene ID" value="ENSPNAG00000012949.2"/>
</dbReference>
<dbReference type="PANTHER" id="PTHR43580">
    <property type="entry name" value="OXIDOREDUCTASE GLYR1-RELATED"/>
    <property type="match status" value="1"/>
</dbReference>
<dbReference type="SMART" id="SM00293">
    <property type="entry name" value="PWWP"/>
    <property type="match status" value="1"/>
</dbReference>
<comment type="subcellular location">
    <subcellularLocation>
        <location evidence="1">Chromosome</location>
    </subcellularLocation>
</comment>
<organism evidence="10 11">
    <name type="scientific">Pygocentrus nattereri</name>
    <name type="common">Red-bellied piranha</name>
    <dbReference type="NCBI Taxonomy" id="42514"/>
    <lineage>
        <taxon>Eukaryota</taxon>
        <taxon>Metazoa</taxon>
        <taxon>Chordata</taxon>
        <taxon>Craniata</taxon>
        <taxon>Vertebrata</taxon>
        <taxon>Euteleostomi</taxon>
        <taxon>Actinopterygii</taxon>
        <taxon>Neopterygii</taxon>
        <taxon>Teleostei</taxon>
        <taxon>Ostariophysi</taxon>
        <taxon>Characiformes</taxon>
        <taxon>Characoidei</taxon>
        <taxon>Pygocentrus</taxon>
    </lineage>
</organism>
<evidence type="ECO:0000256" key="5">
    <source>
        <dbReference type="ARBA" id="ARBA00032038"/>
    </source>
</evidence>
<dbReference type="GO" id="GO:0003677">
    <property type="term" value="F:DNA binding"/>
    <property type="evidence" value="ECO:0007669"/>
    <property type="project" value="TreeGrafter"/>
</dbReference>
<dbReference type="SUPFAM" id="SSF51735">
    <property type="entry name" value="NAD(P)-binding Rossmann-fold domains"/>
    <property type="match status" value="1"/>
</dbReference>
<dbReference type="Gene3D" id="1.10.1040.10">
    <property type="entry name" value="N-(1-d-carboxylethyl)-l-norvaline Dehydrogenase, domain 2"/>
    <property type="match status" value="1"/>
</dbReference>
<evidence type="ECO:0000256" key="8">
    <source>
        <dbReference type="SAM" id="SignalP"/>
    </source>
</evidence>
<dbReference type="InterPro" id="IPR000313">
    <property type="entry name" value="PWWP_dom"/>
</dbReference>
<dbReference type="InterPro" id="IPR008927">
    <property type="entry name" value="6-PGluconate_DH-like_C_sf"/>
</dbReference>
<dbReference type="CDD" id="cd05836">
    <property type="entry name" value="PWWP_GLYR1"/>
    <property type="match status" value="1"/>
</dbReference>
<dbReference type="FunFam" id="1.10.1040.10:FF:000011">
    <property type="entry name" value="putative oxidoreductase GLYR1 isoform X1"/>
    <property type="match status" value="1"/>
</dbReference>
<dbReference type="SUPFAM" id="SSF63748">
    <property type="entry name" value="Tudor/PWWP/MBT"/>
    <property type="match status" value="1"/>
</dbReference>
<dbReference type="InterPro" id="IPR029154">
    <property type="entry name" value="HIBADH-like_NADP-bd"/>
</dbReference>
<name>A0AAR2LDC4_PYGNA</name>
<evidence type="ECO:0000256" key="4">
    <source>
        <dbReference type="ARBA" id="ARBA00030287"/>
    </source>
</evidence>
<dbReference type="FunFam" id="3.40.50.720:FF:000058">
    <property type="entry name" value="Putative oxidoreductase GLYR1 homolog"/>
    <property type="match status" value="1"/>
</dbReference>
<evidence type="ECO:0000313" key="10">
    <source>
        <dbReference type="Ensembl" id="ENSPNAP00000072709.1"/>
    </source>
</evidence>
<dbReference type="PROSITE" id="PS50812">
    <property type="entry name" value="PWWP"/>
    <property type="match status" value="1"/>
</dbReference>
<feature type="chain" id="PRO_5043826458" description="Cytokine-like nuclear factor N-PAC" evidence="8">
    <location>
        <begin position="18"/>
        <end position="474"/>
    </location>
</feature>
<gene>
    <name evidence="10" type="primary">GLYR1</name>
</gene>
<dbReference type="Pfam" id="PF03446">
    <property type="entry name" value="NAD_binding_2"/>
    <property type="match status" value="1"/>
</dbReference>
<evidence type="ECO:0000256" key="6">
    <source>
        <dbReference type="ARBA" id="ARBA00034140"/>
    </source>
</evidence>
<evidence type="ECO:0000256" key="3">
    <source>
        <dbReference type="ARBA" id="ARBA00022454"/>
    </source>
</evidence>
<reference evidence="10 11" key="1">
    <citation type="submission" date="2020-10" db="EMBL/GenBank/DDBJ databases">
        <title>Pygocentrus nattereri (red-bellied piranha) genome, fPygNat1, primary haplotype.</title>
        <authorList>
            <person name="Myers G."/>
            <person name="Meyer A."/>
            <person name="Karagic N."/>
            <person name="Pippel M."/>
            <person name="Winkler S."/>
            <person name="Tracey A."/>
            <person name="Wood J."/>
            <person name="Formenti G."/>
            <person name="Howe K."/>
            <person name="Fedrigo O."/>
            <person name="Jarvis E.D."/>
        </authorList>
    </citation>
    <scope>NUCLEOTIDE SEQUENCE [LARGE SCALE GENOMIC DNA]</scope>
</reference>
<dbReference type="InterPro" id="IPR035501">
    <property type="entry name" value="GLYR1_PWWP"/>
</dbReference>
<dbReference type="GO" id="GO:0031491">
    <property type="term" value="F:nucleosome binding"/>
    <property type="evidence" value="ECO:0007669"/>
    <property type="project" value="TreeGrafter"/>
</dbReference>